<dbReference type="GO" id="GO:0006408">
    <property type="term" value="P:snRNA export from nucleus"/>
    <property type="evidence" value="ECO:0007669"/>
    <property type="project" value="InterPro"/>
</dbReference>
<feature type="region of interest" description="Disordered" evidence="1">
    <location>
        <begin position="276"/>
        <end position="316"/>
    </location>
</feature>
<dbReference type="Proteomes" id="UP000708208">
    <property type="component" value="Unassembled WGS sequence"/>
</dbReference>
<dbReference type="PANTHER" id="PTHR13135:SF0">
    <property type="entry name" value="PHOSPHORYLATED ADAPTER RNA EXPORT PROTEIN"/>
    <property type="match status" value="1"/>
</dbReference>
<sequence length="563" mass="63543">MCLPEIISTKIIAVNILNQSKHVKAIITPVNIPNTHVSCQPNHTDIANPIQDVLQSKGQLRFDWLNRYKTEEDNMSRQNVTPIEWVSTPITTPTNPSKDIPRIFPDIAREDGELSDGDSDPDDYNILPRPVHVNPTMTIPAAIAGNANRLADNKTDNASLPGPLLYSDDEKSSSSSDSESDDDHPVLKKRMQPVSFNSNNSIAFRNPNASGFTDLETAQGPKVLTDCEEKMLNFQEKRKVNNIWADVLQEEQQQQALDKFESIDVEGKRVLIERGPESYTFKPGTQGSLGKRKRENKQRGKKEKTNDDDSDVSSTALSDDDVTYIRQKKSAENGGASSSQKKILSGFHETSELPISEVRAKLVKMKGRKLSYLIARELQEPKTQLIVRACEILGKHYCIDLFIKTLKIEKKGGLLVKTQTRRRTPGGIFFYMLRKDDKYPPEKIDAVFEVDKQIVTRDRRNVKAARRKEQKAKVELLQHRLDKMKGTKPMDEEKKDCVEANIDEEDGELPSYEESSGSDSDTDMSDYELGDDVVQSIQDQELADEASNDYLDIHCNVDEFNDL</sequence>
<comment type="caution">
    <text evidence="3">The sequence shown here is derived from an EMBL/GenBank/DDBJ whole genome shotgun (WGS) entry which is preliminary data.</text>
</comment>
<reference evidence="3" key="1">
    <citation type="submission" date="2021-06" db="EMBL/GenBank/DDBJ databases">
        <authorList>
            <person name="Hodson N. C."/>
            <person name="Mongue J. A."/>
            <person name="Jaron S. K."/>
        </authorList>
    </citation>
    <scope>NUCLEOTIDE SEQUENCE</scope>
</reference>
<feature type="region of interest" description="Disordered" evidence="1">
    <location>
        <begin position="501"/>
        <end position="549"/>
    </location>
</feature>
<dbReference type="InterPro" id="IPR039047">
    <property type="entry name" value="PHAX"/>
</dbReference>
<evidence type="ECO:0000259" key="2">
    <source>
        <dbReference type="Pfam" id="PF10258"/>
    </source>
</evidence>
<accession>A0A8J2JZA4</accession>
<proteinExistence type="predicted"/>
<gene>
    <name evidence="3" type="ORF">AFUS01_LOCUS16878</name>
</gene>
<feature type="compositionally biased region" description="Acidic residues" evidence="1">
    <location>
        <begin position="520"/>
        <end position="531"/>
    </location>
</feature>
<feature type="region of interest" description="Disordered" evidence="1">
    <location>
        <begin position="153"/>
        <end position="186"/>
    </location>
</feature>
<evidence type="ECO:0000313" key="4">
    <source>
        <dbReference type="Proteomes" id="UP000708208"/>
    </source>
</evidence>
<feature type="compositionally biased region" description="Acidic residues" evidence="1">
    <location>
        <begin position="113"/>
        <end position="123"/>
    </location>
</feature>
<dbReference type="AlphaFoldDB" id="A0A8J2JZA4"/>
<dbReference type="OrthoDB" id="20573at2759"/>
<dbReference type="PANTHER" id="PTHR13135">
    <property type="entry name" value="CYTOSOLIC RESINIFERATOXIN BINDING PROTEIN RBP-26"/>
    <property type="match status" value="1"/>
</dbReference>
<feature type="domain" description="Phosphorylated adapter RNA export protein RNA-binding" evidence="2">
    <location>
        <begin position="374"/>
        <end position="453"/>
    </location>
</feature>
<keyword evidence="4" id="KW-1185">Reference proteome</keyword>
<name>A0A8J2JZA4_9HEXA</name>
<evidence type="ECO:0000256" key="1">
    <source>
        <dbReference type="SAM" id="MobiDB-lite"/>
    </source>
</evidence>
<feature type="compositionally biased region" description="Basic residues" evidence="1">
    <location>
        <begin position="290"/>
        <end position="302"/>
    </location>
</feature>
<organism evidence="3 4">
    <name type="scientific">Allacma fusca</name>
    <dbReference type="NCBI Taxonomy" id="39272"/>
    <lineage>
        <taxon>Eukaryota</taxon>
        <taxon>Metazoa</taxon>
        <taxon>Ecdysozoa</taxon>
        <taxon>Arthropoda</taxon>
        <taxon>Hexapoda</taxon>
        <taxon>Collembola</taxon>
        <taxon>Symphypleona</taxon>
        <taxon>Sminthuridae</taxon>
        <taxon>Allacma</taxon>
    </lineage>
</organism>
<protein>
    <recommendedName>
        <fullName evidence="2">Phosphorylated adapter RNA export protein RNA-binding domain-containing protein</fullName>
    </recommendedName>
</protein>
<feature type="region of interest" description="Disordered" evidence="1">
    <location>
        <begin position="110"/>
        <end position="131"/>
    </location>
</feature>
<dbReference type="Pfam" id="PF10258">
    <property type="entry name" value="PHAX_RNA-bd"/>
    <property type="match status" value="1"/>
</dbReference>
<evidence type="ECO:0000313" key="3">
    <source>
        <dbReference type="EMBL" id="CAG7728069.1"/>
    </source>
</evidence>
<dbReference type="EMBL" id="CAJVCH010158127">
    <property type="protein sequence ID" value="CAG7728069.1"/>
    <property type="molecule type" value="Genomic_DNA"/>
</dbReference>
<dbReference type="InterPro" id="IPR019385">
    <property type="entry name" value="PHAX_RNA-binding_domain"/>
</dbReference>
<dbReference type="GO" id="GO:0005634">
    <property type="term" value="C:nucleus"/>
    <property type="evidence" value="ECO:0007669"/>
    <property type="project" value="TreeGrafter"/>
</dbReference>